<evidence type="ECO:0000313" key="4">
    <source>
        <dbReference type="Proteomes" id="UP000030746"/>
    </source>
</evidence>
<evidence type="ECO:0000259" key="2">
    <source>
        <dbReference type="Pfam" id="PF11790"/>
    </source>
</evidence>
<feature type="chain" id="PRO_5004718498" description="Asl1-like glycosyl hydrolase catalytic domain-containing protein" evidence="1">
    <location>
        <begin position="23"/>
        <end position="264"/>
    </location>
</feature>
<reference evidence="3 4" key="1">
    <citation type="journal article" date="2013" name="Nature">
        <title>Insights into bilaterian evolution from three spiralian genomes.</title>
        <authorList>
            <person name="Simakov O."/>
            <person name="Marletaz F."/>
            <person name="Cho S.J."/>
            <person name="Edsinger-Gonzales E."/>
            <person name="Havlak P."/>
            <person name="Hellsten U."/>
            <person name="Kuo D.H."/>
            <person name="Larsson T."/>
            <person name="Lv J."/>
            <person name="Arendt D."/>
            <person name="Savage R."/>
            <person name="Osoegawa K."/>
            <person name="de Jong P."/>
            <person name="Grimwood J."/>
            <person name="Chapman J.A."/>
            <person name="Shapiro H."/>
            <person name="Aerts A."/>
            <person name="Otillar R.P."/>
            <person name="Terry A.Y."/>
            <person name="Boore J.L."/>
            <person name="Grigoriev I.V."/>
            <person name="Lindberg D.R."/>
            <person name="Seaver E.C."/>
            <person name="Weisblat D.A."/>
            <person name="Putnam N.H."/>
            <person name="Rokhsar D.S."/>
        </authorList>
    </citation>
    <scope>NUCLEOTIDE SEQUENCE [LARGE SCALE GENOMIC DNA]</scope>
</reference>
<dbReference type="KEGG" id="lgi:LOTGIDRAFT_158765"/>
<dbReference type="AlphaFoldDB" id="V4CAI2"/>
<sequence length="264" mass="30691">MNLAFVAQVVLVLLVCEQRVDSSYKRGFGMYYNYYECGDTYALNNTYWWYNWHYNFTKDVTYHCPRRTRGEYLPMIANEADTLDAEIPPESKYVLGFNEPNEADHMSPEWCAELWPRVEKIAGGRILVSPALAACDIYPDMCIDWYERFFKACPGCRVDKIAVHGYHCVPYELLQSLGKISSHFNRPIWLTEFACHGNVSSQDQINFMNIALPLLEQASFVERYAWFSQRNKQATTFMPNFSSNLLNLKSPTLTSVGLFYNDYK</sequence>
<protein>
    <recommendedName>
        <fullName evidence="2">Asl1-like glycosyl hydrolase catalytic domain-containing protein</fullName>
    </recommendedName>
</protein>
<dbReference type="PANTHER" id="PTHR34154:SF3">
    <property type="entry name" value="ALKALI-SENSITIVE LINKAGE PROTEIN 1"/>
    <property type="match status" value="1"/>
</dbReference>
<name>V4CAI2_LOTGI</name>
<keyword evidence="4" id="KW-1185">Reference proteome</keyword>
<dbReference type="InterPro" id="IPR024655">
    <property type="entry name" value="Asl1_glyco_hydro_catalytic"/>
</dbReference>
<dbReference type="InterPro" id="IPR053183">
    <property type="entry name" value="ASL1"/>
</dbReference>
<dbReference type="SUPFAM" id="SSF51445">
    <property type="entry name" value="(Trans)glycosidases"/>
    <property type="match status" value="1"/>
</dbReference>
<dbReference type="OrthoDB" id="43654at2759"/>
<dbReference type="Proteomes" id="UP000030746">
    <property type="component" value="Unassembled WGS sequence"/>
</dbReference>
<dbReference type="InterPro" id="IPR017853">
    <property type="entry name" value="GH"/>
</dbReference>
<feature type="domain" description="Asl1-like glycosyl hydrolase catalytic" evidence="2">
    <location>
        <begin position="44"/>
        <end position="260"/>
    </location>
</feature>
<dbReference type="HOGENOM" id="CLU_040908_6_3_1"/>
<evidence type="ECO:0000256" key="1">
    <source>
        <dbReference type="SAM" id="SignalP"/>
    </source>
</evidence>
<evidence type="ECO:0000313" key="3">
    <source>
        <dbReference type="EMBL" id="ESO98814.1"/>
    </source>
</evidence>
<dbReference type="GeneID" id="20237868"/>
<dbReference type="OMA" id="NERHQGH"/>
<proteinExistence type="predicted"/>
<dbReference type="Pfam" id="PF11790">
    <property type="entry name" value="Glyco_hydro_cc"/>
    <property type="match status" value="1"/>
</dbReference>
<keyword evidence="1" id="KW-0732">Signal</keyword>
<accession>V4CAI2</accession>
<dbReference type="RefSeq" id="XP_009050450.1">
    <property type="nucleotide sequence ID" value="XM_009052202.1"/>
</dbReference>
<gene>
    <name evidence="3" type="ORF">LOTGIDRAFT_158765</name>
</gene>
<dbReference type="EMBL" id="KB201205">
    <property type="protein sequence ID" value="ESO98814.1"/>
    <property type="molecule type" value="Genomic_DNA"/>
</dbReference>
<feature type="signal peptide" evidence="1">
    <location>
        <begin position="1"/>
        <end position="22"/>
    </location>
</feature>
<dbReference type="PANTHER" id="PTHR34154">
    <property type="entry name" value="ALKALI-SENSITIVE LINKAGE PROTEIN 1"/>
    <property type="match status" value="1"/>
</dbReference>
<organism evidence="3 4">
    <name type="scientific">Lottia gigantea</name>
    <name type="common">Giant owl limpet</name>
    <dbReference type="NCBI Taxonomy" id="225164"/>
    <lineage>
        <taxon>Eukaryota</taxon>
        <taxon>Metazoa</taxon>
        <taxon>Spiralia</taxon>
        <taxon>Lophotrochozoa</taxon>
        <taxon>Mollusca</taxon>
        <taxon>Gastropoda</taxon>
        <taxon>Patellogastropoda</taxon>
        <taxon>Lottioidea</taxon>
        <taxon>Lottiidae</taxon>
        <taxon>Lottia</taxon>
    </lineage>
</organism>
<dbReference type="CTD" id="20237868"/>